<dbReference type="EMBL" id="CP036262">
    <property type="protein sequence ID" value="QDS94299.1"/>
    <property type="molecule type" value="Genomic_DNA"/>
</dbReference>
<dbReference type="GO" id="GO:0003723">
    <property type="term" value="F:RNA binding"/>
    <property type="evidence" value="ECO:0007669"/>
    <property type="project" value="UniProtKB-KW"/>
</dbReference>
<dbReference type="PROSITE" id="PS50889">
    <property type="entry name" value="S4"/>
    <property type="match status" value="1"/>
</dbReference>
<dbReference type="AlphaFoldDB" id="A0A517MHF2"/>
<dbReference type="Gene3D" id="3.10.290.10">
    <property type="entry name" value="RNA-binding S4 domain"/>
    <property type="match status" value="1"/>
</dbReference>
<dbReference type="SUPFAM" id="SSF55174">
    <property type="entry name" value="Alpha-L RNA-binding motif"/>
    <property type="match status" value="1"/>
</dbReference>
<dbReference type="KEGG" id="rml:FF011L_30780"/>
<keyword evidence="3" id="KW-1185">Reference proteome</keyword>
<keyword evidence="1" id="KW-0694">RNA-binding</keyword>
<evidence type="ECO:0000256" key="1">
    <source>
        <dbReference type="PROSITE-ProRule" id="PRU00182"/>
    </source>
</evidence>
<dbReference type="Pfam" id="PF13275">
    <property type="entry name" value="S4_2"/>
    <property type="match status" value="1"/>
</dbReference>
<dbReference type="Proteomes" id="UP000320672">
    <property type="component" value="Chromosome"/>
</dbReference>
<sequence>MESEQFGLVPNPFAPTARSCFIRMSTDDEVPAVEPPEPLSIRLDDFLKFCGVVGTGGQAKILIQAGDVRVNGEVETRRRKQLFPGDVVDLLGEQIEVEGHP</sequence>
<name>A0A517MHF2_9BACT</name>
<accession>A0A517MHF2</accession>
<organism evidence="2 3">
    <name type="scientific">Roseimaritima multifibrata</name>
    <dbReference type="NCBI Taxonomy" id="1930274"/>
    <lineage>
        <taxon>Bacteria</taxon>
        <taxon>Pseudomonadati</taxon>
        <taxon>Planctomycetota</taxon>
        <taxon>Planctomycetia</taxon>
        <taxon>Pirellulales</taxon>
        <taxon>Pirellulaceae</taxon>
        <taxon>Roseimaritima</taxon>
    </lineage>
</organism>
<gene>
    <name evidence="2" type="ORF">FF011L_30780</name>
</gene>
<proteinExistence type="predicted"/>
<evidence type="ECO:0000313" key="3">
    <source>
        <dbReference type="Proteomes" id="UP000320672"/>
    </source>
</evidence>
<protein>
    <submittedName>
        <fullName evidence="2">Ribosome-associated protein</fullName>
    </submittedName>
</protein>
<dbReference type="InterPro" id="IPR036986">
    <property type="entry name" value="S4_RNA-bd_sf"/>
</dbReference>
<reference evidence="2 3" key="1">
    <citation type="submission" date="2019-02" db="EMBL/GenBank/DDBJ databases">
        <title>Deep-cultivation of Planctomycetes and their phenomic and genomic characterization uncovers novel biology.</title>
        <authorList>
            <person name="Wiegand S."/>
            <person name="Jogler M."/>
            <person name="Boedeker C."/>
            <person name="Pinto D."/>
            <person name="Vollmers J."/>
            <person name="Rivas-Marin E."/>
            <person name="Kohn T."/>
            <person name="Peeters S.H."/>
            <person name="Heuer A."/>
            <person name="Rast P."/>
            <person name="Oberbeckmann S."/>
            <person name="Bunk B."/>
            <person name="Jeske O."/>
            <person name="Meyerdierks A."/>
            <person name="Storesund J.E."/>
            <person name="Kallscheuer N."/>
            <person name="Luecker S."/>
            <person name="Lage O.M."/>
            <person name="Pohl T."/>
            <person name="Merkel B.J."/>
            <person name="Hornburger P."/>
            <person name="Mueller R.-W."/>
            <person name="Bruemmer F."/>
            <person name="Labrenz M."/>
            <person name="Spormann A.M."/>
            <person name="Op den Camp H."/>
            <person name="Overmann J."/>
            <person name="Amann R."/>
            <person name="Jetten M.S.M."/>
            <person name="Mascher T."/>
            <person name="Medema M.H."/>
            <person name="Devos D.P."/>
            <person name="Kaster A.-K."/>
            <person name="Ovreas L."/>
            <person name="Rohde M."/>
            <person name="Galperin M.Y."/>
            <person name="Jogler C."/>
        </authorList>
    </citation>
    <scope>NUCLEOTIDE SEQUENCE [LARGE SCALE GENOMIC DNA]</scope>
    <source>
        <strain evidence="2 3">FF011L</strain>
    </source>
</reference>
<dbReference type="CDD" id="cd00165">
    <property type="entry name" value="S4"/>
    <property type="match status" value="1"/>
</dbReference>
<evidence type="ECO:0000313" key="2">
    <source>
        <dbReference type="EMBL" id="QDS94299.1"/>
    </source>
</evidence>